<dbReference type="GO" id="GO:0009318">
    <property type="term" value="C:exodeoxyribonuclease VII complex"/>
    <property type="evidence" value="ECO:0007669"/>
    <property type="project" value="UniProtKB-UniRule"/>
</dbReference>
<evidence type="ECO:0000256" key="3">
    <source>
        <dbReference type="ARBA" id="ARBA00022722"/>
    </source>
</evidence>
<dbReference type="GO" id="GO:0005829">
    <property type="term" value="C:cytosol"/>
    <property type="evidence" value="ECO:0007669"/>
    <property type="project" value="TreeGrafter"/>
</dbReference>
<dbReference type="PANTHER" id="PTHR34137:SF1">
    <property type="entry name" value="EXODEOXYRIBONUCLEASE 7 SMALL SUBUNIT"/>
    <property type="match status" value="1"/>
</dbReference>
<accession>A0A3N0I4D6</accession>
<sequence length="69" mass="8087">MPTKKLKFHEAMNRLDEIVTELNRDDLELEKAMDLFTEGTKLAAQCETQLKEFEQKVEQLSNQKETTND</sequence>
<comment type="similarity">
    <text evidence="1 6">Belongs to the XseB family.</text>
</comment>
<keyword evidence="2 6" id="KW-0963">Cytoplasm</keyword>
<dbReference type="PIRSF" id="PIRSF006488">
    <property type="entry name" value="Exonuc_VII_S"/>
    <property type="match status" value="1"/>
</dbReference>
<comment type="catalytic activity">
    <reaction evidence="6">
        <text>Exonucleolytic cleavage in either 5'- to 3'- or 3'- to 5'-direction to yield nucleoside 5'-phosphates.</text>
        <dbReference type="EC" id="3.1.11.6"/>
    </reaction>
</comment>
<keyword evidence="4 6" id="KW-0378">Hydrolase</keyword>
<keyword evidence="5 6" id="KW-0269">Exonuclease</keyword>
<dbReference type="GO" id="GO:0008855">
    <property type="term" value="F:exodeoxyribonuclease VII activity"/>
    <property type="evidence" value="ECO:0007669"/>
    <property type="project" value="UniProtKB-UniRule"/>
</dbReference>
<evidence type="ECO:0000256" key="6">
    <source>
        <dbReference type="HAMAP-Rule" id="MF_00337"/>
    </source>
</evidence>
<keyword evidence="8" id="KW-1185">Reference proteome</keyword>
<dbReference type="InterPro" id="IPR003761">
    <property type="entry name" value="Exonuc_VII_S"/>
</dbReference>
<dbReference type="HAMAP" id="MF_00337">
    <property type="entry name" value="Exonuc_7_S"/>
    <property type="match status" value="1"/>
</dbReference>
<reference evidence="7 8" key="1">
    <citation type="submission" date="2018-11" db="EMBL/GenBank/DDBJ databases">
        <title>Clostridium sp. nov., a member of the family Erysipelotrichaceae isolated from pig faeces.</title>
        <authorList>
            <person name="Chang Y.-H."/>
        </authorList>
    </citation>
    <scope>NUCLEOTIDE SEQUENCE [LARGE SCALE GENOMIC DNA]</scope>
    <source>
        <strain evidence="7 8">YH-panp20</strain>
    </source>
</reference>
<dbReference type="InterPro" id="IPR037004">
    <property type="entry name" value="Exonuc_VII_ssu_sf"/>
</dbReference>
<dbReference type="RefSeq" id="WP_128519757.1">
    <property type="nucleotide sequence ID" value="NZ_CAUWBR010000019.1"/>
</dbReference>
<dbReference type="EMBL" id="RJQC01000001">
    <property type="protein sequence ID" value="RNM31865.1"/>
    <property type="molecule type" value="Genomic_DNA"/>
</dbReference>
<dbReference type="SUPFAM" id="SSF116842">
    <property type="entry name" value="XseB-like"/>
    <property type="match status" value="1"/>
</dbReference>
<comment type="function">
    <text evidence="6">Bidirectionally degrades single-stranded DNA into large acid-insoluble oligonucleotides, which are then degraded further into small acid-soluble oligonucleotides.</text>
</comment>
<protein>
    <recommendedName>
        <fullName evidence="6">Exodeoxyribonuclease 7 small subunit</fullName>
        <ecNumber evidence="6">3.1.11.6</ecNumber>
    </recommendedName>
    <alternativeName>
        <fullName evidence="6">Exodeoxyribonuclease VII small subunit</fullName>
        <shortName evidence="6">Exonuclease VII small subunit</shortName>
    </alternativeName>
</protein>
<evidence type="ECO:0000313" key="8">
    <source>
        <dbReference type="Proteomes" id="UP000276568"/>
    </source>
</evidence>
<evidence type="ECO:0000256" key="5">
    <source>
        <dbReference type="ARBA" id="ARBA00022839"/>
    </source>
</evidence>
<dbReference type="Gene3D" id="1.10.287.1040">
    <property type="entry name" value="Exonuclease VII, small subunit"/>
    <property type="match status" value="1"/>
</dbReference>
<evidence type="ECO:0000313" key="7">
    <source>
        <dbReference type="EMBL" id="RNM31865.1"/>
    </source>
</evidence>
<dbReference type="AlphaFoldDB" id="A0A3N0I4D6"/>
<comment type="subcellular location">
    <subcellularLocation>
        <location evidence="6">Cytoplasm</location>
    </subcellularLocation>
</comment>
<comment type="subunit">
    <text evidence="6">Heterooligomer composed of large and small subunits.</text>
</comment>
<evidence type="ECO:0000256" key="1">
    <source>
        <dbReference type="ARBA" id="ARBA00009998"/>
    </source>
</evidence>
<dbReference type="Pfam" id="PF02609">
    <property type="entry name" value="Exonuc_VII_S"/>
    <property type="match status" value="1"/>
</dbReference>
<dbReference type="EC" id="3.1.11.6" evidence="6"/>
<dbReference type="Proteomes" id="UP000276568">
    <property type="component" value="Unassembled WGS sequence"/>
</dbReference>
<dbReference type="PANTHER" id="PTHR34137">
    <property type="entry name" value="EXODEOXYRIBONUCLEASE 7 SMALL SUBUNIT"/>
    <property type="match status" value="1"/>
</dbReference>
<name>A0A3N0I4D6_9FIRM</name>
<evidence type="ECO:0000256" key="2">
    <source>
        <dbReference type="ARBA" id="ARBA00022490"/>
    </source>
</evidence>
<proteinExistence type="inferred from homology"/>
<gene>
    <name evidence="6 7" type="primary">xseB</name>
    <name evidence="7" type="ORF">EDX97_03280</name>
</gene>
<dbReference type="NCBIfam" id="TIGR01280">
    <property type="entry name" value="xseB"/>
    <property type="match status" value="1"/>
</dbReference>
<organism evidence="7 8">
    <name type="scientific">Absicoccus porci</name>
    <dbReference type="NCBI Taxonomy" id="2486576"/>
    <lineage>
        <taxon>Bacteria</taxon>
        <taxon>Bacillati</taxon>
        <taxon>Bacillota</taxon>
        <taxon>Erysipelotrichia</taxon>
        <taxon>Erysipelotrichales</taxon>
        <taxon>Erysipelotrichaceae</taxon>
        <taxon>Absicoccus</taxon>
    </lineage>
</organism>
<dbReference type="OrthoDB" id="49164at2"/>
<comment type="caution">
    <text evidence="7">The sequence shown here is derived from an EMBL/GenBank/DDBJ whole genome shotgun (WGS) entry which is preliminary data.</text>
</comment>
<dbReference type="GO" id="GO:0006308">
    <property type="term" value="P:DNA catabolic process"/>
    <property type="evidence" value="ECO:0007669"/>
    <property type="project" value="UniProtKB-UniRule"/>
</dbReference>
<keyword evidence="3 6" id="KW-0540">Nuclease</keyword>
<evidence type="ECO:0000256" key="4">
    <source>
        <dbReference type="ARBA" id="ARBA00022801"/>
    </source>
</evidence>